<accession>A0A3P8D0D2</accession>
<feature type="region of interest" description="Disordered" evidence="1">
    <location>
        <begin position="56"/>
        <end position="90"/>
    </location>
</feature>
<name>A0A3P8D0D2_HELPZ</name>
<sequence length="90" mass="9620">MGDVVVEVGQTADPNRPDNKKWVTSKPKTCGYVEPSHPSTTRPGNKKCANGRLAMTAASEREQRTAGEKAKGIGYGGSSSQPETKRDELS</sequence>
<evidence type="ECO:0000313" key="2">
    <source>
        <dbReference type="EMBL" id="VDP25704.1"/>
    </source>
</evidence>
<reference evidence="2" key="1">
    <citation type="submission" date="2018-11" db="EMBL/GenBank/DDBJ databases">
        <authorList>
            <consortium name="Pathogen Informatics"/>
        </authorList>
    </citation>
    <scope>NUCLEOTIDE SEQUENCE [LARGE SCALE GENOMIC DNA]</scope>
</reference>
<evidence type="ECO:0000256" key="1">
    <source>
        <dbReference type="SAM" id="MobiDB-lite"/>
    </source>
</evidence>
<protein>
    <submittedName>
        <fullName evidence="2">Uncharacterized protein</fullName>
    </submittedName>
</protein>
<feature type="compositionally biased region" description="Basic and acidic residues" evidence="1">
    <location>
        <begin position="59"/>
        <end position="71"/>
    </location>
</feature>
<gene>
    <name evidence="2" type="ORF">HPBE_LOCUS21470</name>
</gene>
<proteinExistence type="predicted"/>
<dbReference type="EMBL" id="UZAH01033036">
    <property type="protein sequence ID" value="VDP25704.1"/>
    <property type="molecule type" value="Genomic_DNA"/>
</dbReference>
<dbReference type="AlphaFoldDB" id="A0A3P8D0D2"/>
<feature type="region of interest" description="Disordered" evidence="1">
    <location>
        <begin position="1"/>
        <end position="23"/>
    </location>
</feature>
<organism evidence="2">
    <name type="scientific">Heligmosomoides polygyrus</name>
    <name type="common">Parasitic roundworm</name>
    <dbReference type="NCBI Taxonomy" id="6339"/>
    <lineage>
        <taxon>Eukaryota</taxon>
        <taxon>Metazoa</taxon>
        <taxon>Ecdysozoa</taxon>
        <taxon>Nematoda</taxon>
        <taxon>Chromadorea</taxon>
        <taxon>Rhabditida</taxon>
        <taxon>Rhabditina</taxon>
        <taxon>Rhabditomorpha</taxon>
        <taxon>Strongyloidea</taxon>
        <taxon>Heligmosomidae</taxon>
        <taxon>Heligmosomoides</taxon>
    </lineage>
</organism>